<keyword evidence="3" id="KW-0067">ATP-binding</keyword>
<evidence type="ECO:0000259" key="4">
    <source>
        <dbReference type="Pfam" id="PF01406"/>
    </source>
</evidence>
<dbReference type="InterPro" id="IPR032678">
    <property type="entry name" value="tRNA-synt_1_cat_dom"/>
</dbReference>
<reference evidence="5" key="1">
    <citation type="submission" date="2021-02" db="EMBL/GenBank/DDBJ databases">
        <authorList>
            <person name="Nowell W R."/>
        </authorList>
    </citation>
    <scope>NUCLEOTIDE SEQUENCE</scope>
</reference>
<dbReference type="InterPro" id="IPR024909">
    <property type="entry name" value="Cys-tRNA/MSH_ligase"/>
</dbReference>
<dbReference type="AlphaFoldDB" id="A0A822AHE8"/>
<gene>
    <name evidence="5" type="ORF">QYT958_LOCUS37945</name>
</gene>
<accession>A0A822AHE8</accession>
<proteinExistence type="predicted"/>
<dbReference type="PANTHER" id="PTHR10890:SF3">
    <property type="entry name" value="CYSTEINE--TRNA LIGASE, CYTOPLASMIC"/>
    <property type="match status" value="1"/>
</dbReference>
<sequence length="176" mass="20471">MCSTHQQKSSSSSSWKRPEAAAAETQLHLYNSFTKKKELFVPINGNEIRWYSCGPTVYDTSHMGHARSYISFDILRRVMADYFGYDILYCMNITDIDDKIIKRARERYLIKKYKDDSTIPIEKVLEDCQLALKHVKDVRSRETDKDKQAMYDKQISTVENSLQNIAAVTDVEAKRK</sequence>
<dbReference type="GO" id="GO:0006423">
    <property type="term" value="P:cysteinyl-tRNA aminoacylation"/>
    <property type="evidence" value="ECO:0007669"/>
    <property type="project" value="TreeGrafter"/>
</dbReference>
<dbReference type="InterPro" id="IPR014729">
    <property type="entry name" value="Rossmann-like_a/b/a_fold"/>
</dbReference>
<organism evidence="5 6">
    <name type="scientific">Rotaria socialis</name>
    <dbReference type="NCBI Taxonomy" id="392032"/>
    <lineage>
        <taxon>Eukaryota</taxon>
        <taxon>Metazoa</taxon>
        <taxon>Spiralia</taxon>
        <taxon>Gnathifera</taxon>
        <taxon>Rotifera</taxon>
        <taxon>Eurotatoria</taxon>
        <taxon>Bdelloidea</taxon>
        <taxon>Philodinida</taxon>
        <taxon>Philodinidae</taxon>
        <taxon>Rotaria</taxon>
    </lineage>
</organism>
<evidence type="ECO:0000313" key="5">
    <source>
        <dbReference type="EMBL" id="CAF4999323.1"/>
    </source>
</evidence>
<feature type="non-terminal residue" evidence="5">
    <location>
        <position position="176"/>
    </location>
</feature>
<evidence type="ECO:0000313" key="6">
    <source>
        <dbReference type="Proteomes" id="UP000663848"/>
    </source>
</evidence>
<protein>
    <recommendedName>
        <fullName evidence="4">tRNA synthetases class I catalytic domain-containing protein</fullName>
    </recommendedName>
</protein>
<evidence type="ECO:0000256" key="3">
    <source>
        <dbReference type="ARBA" id="ARBA00022840"/>
    </source>
</evidence>
<dbReference type="Gene3D" id="3.40.50.620">
    <property type="entry name" value="HUPs"/>
    <property type="match status" value="1"/>
</dbReference>
<comment type="caution">
    <text evidence="5">The sequence shown here is derived from an EMBL/GenBank/DDBJ whole genome shotgun (WGS) entry which is preliminary data.</text>
</comment>
<dbReference type="PANTHER" id="PTHR10890">
    <property type="entry name" value="CYSTEINYL-TRNA SYNTHETASE"/>
    <property type="match status" value="1"/>
</dbReference>
<dbReference type="GO" id="GO:0005737">
    <property type="term" value="C:cytoplasm"/>
    <property type="evidence" value="ECO:0007669"/>
    <property type="project" value="TreeGrafter"/>
</dbReference>
<keyword evidence="2" id="KW-0547">Nucleotide-binding</keyword>
<keyword evidence="1" id="KW-0436">Ligase</keyword>
<dbReference type="SUPFAM" id="SSF52374">
    <property type="entry name" value="Nucleotidylyl transferase"/>
    <property type="match status" value="1"/>
</dbReference>
<feature type="domain" description="tRNA synthetases class I catalytic" evidence="4">
    <location>
        <begin position="40"/>
        <end position="127"/>
    </location>
</feature>
<evidence type="ECO:0000256" key="2">
    <source>
        <dbReference type="ARBA" id="ARBA00022741"/>
    </source>
</evidence>
<dbReference type="GO" id="GO:0005524">
    <property type="term" value="F:ATP binding"/>
    <property type="evidence" value="ECO:0007669"/>
    <property type="project" value="UniProtKB-KW"/>
</dbReference>
<dbReference type="EMBL" id="CAJOBR010032452">
    <property type="protein sequence ID" value="CAF4999323.1"/>
    <property type="molecule type" value="Genomic_DNA"/>
</dbReference>
<dbReference type="Pfam" id="PF01406">
    <property type="entry name" value="tRNA-synt_1e"/>
    <property type="match status" value="1"/>
</dbReference>
<evidence type="ECO:0000256" key="1">
    <source>
        <dbReference type="ARBA" id="ARBA00022598"/>
    </source>
</evidence>
<name>A0A822AHE8_9BILA</name>
<dbReference type="GO" id="GO:0004817">
    <property type="term" value="F:cysteine-tRNA ligase activity"/>
    <property type="evidence" value="ECO:0007669"/>
    <property type="project" value="TreeGrafter"/>
</dbReference>
<dbReference type="Proteomes" id="UP000663848">
    <property type="component" value="Unassembled WGS sequence"/>
</dbReference>